<dbReference type="Pfam" id="PF22461">
    <property type="entry name" value="SLBB_2"/>
    <property type="match status" value="1"/>
</dbReference>
<evidence type="ECO:0000256" key="2">
    <source>
        <dbReference type="ARBA" id="ARBA00009450"/>
    </source>
</evidence>
<keyword evidence="4" id="KW-1134">Transmembrane beta strand</keyword>
<dbReference type="Proteomes" id="UP001565200">
    <property type="component" value="Unassembled WGS sequence"/>
</dbReference>
<keyword evidence="8" id="KW-0625">Polysaccharide transport</keyword>
<gene>
    <name evidence="18" type="ORF">AAK873_12155</name>
</gene>
<sequence>MSAMSRFNNISFFLFIMTLMVSCTSSRTSLTYFEDLKGEQSGTLSSADYDIKVIPDDELFIVVSSLVPEATAEFNLPTVNPAVRGNVGTPSQQSQITYLVDKAGDINFPGLGTLHVGGLTTAQIASIIAKKVSETVEDPYVKVQLVNFKVNVLGEVARPGTIEVDTERYSLLDALAAAGDLTPYGERENILLIREENGQKHFHHLNLNDAATLSSPYFYLQQNDVIYVEPNKIRHDNSKYNQNNSYKLSVVSAVVSAVSVVASLCIALFIK</sequence>
<evidence type="ECO:0000256" key="10">
    <source>
        <dbReference type="ARBA" id="ARBA00023114"/>
    </source>
</evidence>
<comment type="caution">
    <text evidence="18">The sequence shown here is derived from an EMBL/GenBank/DDBJ whole genome shotgun (WGS) entry which is preliminary data.</text>
</comment>
<evidence type="ECO:0000256" key="4">
    <source>
        <dbReference type="ARBA" id="ARBA00022452"/>
    </source>
</evidence>
<feature type="domain" description="SLBB" evidence="17">
    <location>
        <begin position="149"/>
        <end position="228"/>
    </location>
</feature>
<dbReference type="Pfam" id="PF02563">
    <property type="entry name" value="Poly_export"/>
    <property type="match status" value="1"/>
</dbReference>
<feature type="domain" description="Polysaccharide export protein N-terminal" evidence="16">
    <location>
        <begin position="47"/>
        <end position="145"/>
    </location>
</feature>
<evidence type="ECO:0000256" key="3">
    <source>
        <dbReference type="ARBA" id="ARBA00022448"/>
    </source>
</evidence>
<evidence type="ECO:0000256" key="11">
    <source>
        <dbReference type="ARBA" id="ARBA00023136"/>
    </source>
</evidence>
<keyword evidence="10" id="KW-0626">Porin</keyword>
<keyword evidence="6 15" id="KW-0812">Transmembrane</keyword>
<comment type="similarity">
    <text evidence="2">Belongs to the BexD/CtrA/VexA family.</text>
</comment>
<name>A0ABV4CZV5_9BACT</name>
<dbReference type="InterPro" id="IPR049712">
    <property type="entry name" value="Poly_export"/>
</dbReference>
<keyword evidence="7" id="KW-0732">Signal</keyword>
<keyword evidence="13" id="KW-0998">Cell outer membrane</keyword>
<keyword evidence="5" id="KW-0762">Sugar transport</keyword>
<organism evidence="18 19">
    <name type="scientific">Heminiphilus faecis</name>
    <dbReference type="NCBI Taxonomy" id="2601703"/>
    <lineage>
        <taxon>Bacteria</taxon>
        <taxon>Pseudomonadati</taxon>
        <taxon>Bacteroidota</taxon>
        <taxon>Bacteroidia</taxon>
        <taxon>Bacteroidales</taxon>
        <taxon>Muribaculaceae</taxon>
        <taxon>Heminiphilus</taxon>
    </lineage>
</organism>
<keyword evidence="11 15" id="KW-0472">Membrane</keyword>
<keyword evidence="14" id="KW-0449">Lipoprotein</keyword>
<dbReference type="PANTHER" id="PTHR33619:SF3">
    <property type="entry name" value="POLYSACCHARIDE EXPORT PROTEIN GFCE-RELATED"/>
    <property type="match status" value="1"/>
</dbReference>
<dbReference type="PANTHER" id="PTHR33619">
    <property type="entry name" value="POLYSACCHARIDE EXPORT PROTEIN GFCE-RELATED"/>
    <property type="match status" value="1"/>
</dbReference>
<keyword evidence="15" id="KW-1133">Transmembrane helix</keyword>
<dbReference type="EMBL" id="JBCLPP010000043">
    <property type="protein sequence ID" value="MEY8246361.1"/>
    <property type="molecule type" value="Genomic_DNA"/>
</dbReference>
<proteinExistence type="inferred from homology"/>
<dbReference type="PROSITE" id="PS51257">
    <property type="entry name" value="PROKAR_LIPOPROTEIN"/>
    <property type="match status" value="1"/>
</dbReference>
<accession>A0ABV4CZV5</accession>
<evidence type="ECO:0000256" key="14">
    <source>
        <dbReference type="ARBA" id="ARBA00023288"/>
    </source>
</evidence>
<evidence type="ECO:0000256" key="9">
    <source>
        <dbReference type="ARBA" id="ARBA00023065"/>
    </source>
</evidence>
<evidence type="ECO:0000256" key="6">
    <source>
        <dbReference type="ARBA" id="ARBA00022692"/>
    </source>
</evidence>
<evidence type="ECO:0000256" key="15">
    <source>
        <dbReference type="SAM" id="Phobius"/>
    </source>
</evidence>
<feature type="transmembrane region" description="Helical" evidence="15">
    <location>
        <begin position="248"/>
        <end position="270"/>
    </location>
</feature>
<keyword evidence="19" id="KW-1185">Reference proteome</keyword>
<dbReference type="RefSeq" id="WP_121700239.1">
    <property type="nucleotide sequence ID" value="NZ_JBCLPP010000043.1"/>
</dbReference>
<dbReference type="InterPro" id="IPR003715">
    <property type="entry name" value="Poly_export_N"/>
</dbReference>
<evidence type="ECO:0000313" key="18">
    <source>
        <dbReference type="EMBL" id="MEY8246361.1"/>
    </source>
</evidence>
<evidence type="ECO:0000313" key="19">
    <source>
        <dbReference type="Proteomes" id="UP001565200"/>
    </source>
</evidence>
<evidence type="ECO:0000256" key="13">
    <source>
        <dbReference type="ARBA" id="ARBA00023237"/>
    </source>
</evidence>
<keyword evidence="12" id="KW-0564">Palmitate</keyword>
<evidence type="ECO:0000256" key="12">
    <source>
        <dbReference type="ARBA" id="ARBA00023139"/>
    </source>
</evidence>
<dbReference type="Gene3D" id="3.10.560.10">
    <property type="entry name" value="Outer membrane lipoprotein wza domain like"/>
    <property type="match status" value="1"/>
</dbReference>
<protein>
    <submittedName>
        <fullName evidence="18">Polysaccharide biosynthesis/export family protein</fullName>
    </submittedName>
</protein>
<comment type="subcellular location">
    <subcellularLocation>
        <location evidence="1">Cell outer membrane</location>
        <topology evidence="1">Multi-pass membrane protein</topology>
    </subcellularLocation>
</comment>
<evidence type="ECO:0000256" key="5">
    <source>
        <dbReference type="ARBA" id="ARBA00022597"/>
    </source>
</evidence>
<keyword evidence="3" id="KW-0813">Transport</keyword>
<evidence type="ECO:0000256" key="7">
    <source>
        <dbReference type="ARBA" id="ARBA00022729"/>
    </source>
</evidence>
<keyword evidence="9" id="KW-0406">Ion transport</keyword>
<evidence type="ECO:0000256" key="1">
    <source>
        <dbReference type="ARBA" id="ARBA00004571"/>
    </source>
</evidence>
<dbReference type="InterPro" id="IPR054765">
    <property type="entry name" value="SLBB_dom"/>
</dbReference>
<reference evidence="18 19" key="1">
    <citation type="submission" date="2024-03" db="EMBL/GenBank/DDBJ databases">
        <title>Mouse gut bacterial collection (mGBC) of GemPharmatech.</title>
        <authorList>
            <person name="He Y."/>
            <person name="Dong L."/>
            <person name="Wu D."/>
            <person name="Gao X."/>
            <person name="Lin Z."/>
        </authorList>
    </citation>
    <scope>NUCLEOTIDE SEQUENCE [LARGE SCALE GENOMIC DNA]</scope>
    <source>
        <strain evidence="18 19">54-13</strain>
    </source>
</reference>
<evidence type="ECO:0000259" key="16">
    <source>
        <dbReference type="Pfam" id="PF02563"/>
    </source>
</evidence>
<evidence type="ECO:0000256" key="8">
    <source>
        <dbReference type="ARBA" id="ARBA00023047"/>
    </source>
</evidence>
<evidence type="ECO:0000259" key="17">
    <source>
        <dbReference type="Pfam" id="PF22461"/>
    </source>
</evidence>